<organism evidence="1 2">
    <name type="scientific">Auriscalpium vulgare</name>
    <dbReference type="NCBI Taxonomy" id="40419"/>
    <lineage>
        <taxon>Eukaryota</taxon>
        <taxon>Fungi</taxon>
        <taxon>Dikarya</taxon>
        <taxon>Basidiomycota</taxon>
        <taxon>Agaricomycotina</taxon>
        <taxon>Agaricomycetes</taxon>
        <taxon>Russulales</taxon>
        <taxon>Auriscalpiaceae</taxon>
        <taxon>Auriscalpium</taxon>
    </lineage>
</organism>
<name>A0ACB8R571_9AGAM</name>
<reference evidence="1" key="2">
    <citation type="journal article" date="2022" name="New Phytol.">
        <title>Evolutionary transition to the ectomycorrhizal habit in the genomes of a hyperdiverse lineage of mushroom-forming fungi.</title>
        <authorList>
            <person name="Looney B."/>
            <person name="Miyauchi S."/>
            <person name="Morin E."/>
            <person name="Drula E."/>
            <person name="Courty P.E."/>
            <person name="Kohler A."/>
            <person name="Kuo A."/>
            <person name="LaButti K."/>
            <person name="Pangilinan J."/>
            <person name="Lipzen A."/>
            <person name="Riley R."/>
            <person name="Andreopoulos W."/>
            <person name="He G."/>
            <person name="Johnson J."/>
            <person name="Nolan M."/>
            <person name="Tritt A."/>
            <person name="Barry K.W."/>
            <person name="Grigoriev I.V."/>
            <person name="Nagy L.G."/>
            <person name="Hibbett D."/>
            <person name="Henrissat B."/>
            <person name="Matheny P.B."/>
            <person name="Labbe J."/>
            <person name="Martin F.M."/>
        </authorList>
    </citation>
    <scope>NUCLEOTIDE SEQUENCE</scope>
    <source>
        <strain evidence="1">FP105234-sp</strain>
    </source>
</reference>
<evidence type="ECO:0000313" key="1">
    <source>
        <dbReference type="EMBL" id="KAI0039027.1"/>
    </source>
</evidence>
<reference evidence="1" key="1">
    <citation type="submission" date="2021-02" db="EMBL/GenBank/DDBJ databases">
        <authorList>
            <consortium name="DOE Joint Genome Institute"/>
            <person name="Ahrendt S."/>
            <person name="Looney B.P."/>
            <person name="Miyauchi S."/>
            <person name="Morin E."/>
            <person name="Drula E."/>
            <person name="Courty P.E."/>
            <person name="Chicoki N."/>
            <person name="Fauchery L."/>
            <person name="Kohler A."/>
            <person name="Kuo A."/>
            <person name="Labutti K."/>
            <person name="Pangilinan J."/>
            <person name="Lipzen A."/>
            <person name="Riley R."/>
            <person name="Andreopoulos W."/>
            <person name="He G."/>
            <person name="Johnson J."/>
            <person name="Barry K.W."/>
            <person name="Grigoriev I.V."/>
            <person name="Nagy L."/>
            <person name="Hibbett D."/>
            <person name="Henrissat B."/>
            <person name="Matheny P.B."/>
            <person name="Labbe J."/>
            <person name="Martin F."/>
        </authorList>
    </citation>
    <scope>NUCLEOTIDE SEQUENCE</scope>
    <source>
        <strain evidence="1">FP105234-sp</strain>
    </source>
</reference>
<comment type="caution">
    <text evidence="1">The sequence shown here is derived from an EMBL/GenBank/DDBJ whole genome shotgun (WGS) entry which is preliminary data.</text>
</comment>
<dbReference type="Proteomes" id="UP000814033">
    <property type="component" value="Unassembled WGS sequence"/>
</dbReference>
<proteinExistence type="predicted"/>
<sequence>MARKTQQDAEENSTSRRRTRQQTAGEAARVATATRKPNARSKAGNKAEEAPSLGDVAQHPAAGRGMKQASTAEDAPRLGDVAQQPAAGRSNKKKTSGKGRKRAWTSGEAPADSKKPKTSAAGSVFNHERNEAATEGEDVTDSRGALVERDSDNEAAAEDDDAVVHGLETLHVDEANEAEALDSASEEGHVTDVSDVVMKPGSAGSLSDEEEEASAGAEEQDEQEVVVPAAGGRKKGKAAARNVVDAMPTFVATSESEVSDATGITKQAARSRSPPPREKSSKKSKVRVQSDDTDSGASRAELQPTVAKKAKPKPTPVVRASGAAQVQVVTTVRSSTSHPAAFPPVSHAAHTPLDKDAQTPAASKTKSTAKSATAKAKAPATPGATTPAAVDAQTPAASKTKSTAKSAIAKAKAPATPGPTTPAAAKTKSAAKTKAPMTHVPATPAAANTKQTATPAPSLKPRRVAMHAGPGPKRKNGGAPVEDDSNAGCETPAIQEPVGDEGKLEAGDQVVGGHDDEWAAEADDEEEEDDGREDEKEGVGAGIGESGASSAGGGGYGHASEWPAFTNLVYADGKVSTLNSQTEQVHQVITEANTKQIPRTLCWRHAMPATPLIYDIVREALINAAVECGQVDIEQRLQADKSYARVMGSISTQGRCSTFRSESYKNAMEVNFYELYKVDKLKTAEKIADAVAGLFKLPMVTFTYSGDPLLQKYEKDEPFCHPAIAAVLRVLFFSKKRYPMFPEELFKSSVNKGEEAAELELPMAMVAYAATIVGAWLKQYQSGTFIKVQFSTTIFSGMYNTLLSDLKSIKAANLLGFHSIMHDLYNQVMGISVEENVDPAAAGVSSAVDFKNVGIKKKGIRRN</sequence>
<accession>A0ACB8R571</accession>
<evidence type="ECO:0000313" key="2">
    <source>
        <dbReference type="Proteomes" id="UP000814033"/>
    </source>
</evidence>
<gene>
    <name evidence="1" type="ORF">FA95DRAFT_1612914</name>
</gene>
<keyword evidence="2" id="KW-1185">Reference proteome</keyword>
<dbReference type="EMBL" id="MU276369">
    <property type="protein sequence ID" value="KAI0039027.1"/>
    <property type="molecule type" value="Genomic_DNA"/>
</dbReference>
<protein>
    <submittedName>
        <fullName evidence="1">Uncharacterized protein</fullName>
    </submittedName>
</protein>